<dbReference type="Pfam" id="PF01430">
    <property type="entry name" value="HSP33"/>
    <property type="match status" value="1"/>
</dbReference>
<keyword evidence="4" id="KW-0143">Chaperone</keyword>
<name>A0A7C5M0B1_9PROT</name>
<keyword evidence="3" id="KW-1015">Disulfide bond</keyword>
<comment type="caution">
    <text evidence="6">The sequence shown here is derived from an EMBL/GenBank/DDBJ whole genome shotgun (WGS) entry which is preliminary data.</text>
</comment>
<dbReference type="CDD" id="cd00498">
    <property type="entry name" value="Hsp33"/>
    <property type="match status" value="1"/>
</dbReference>
<reference evidence="6" key="1">
    <citation type="journal article" date="2020" name="mSystems">
        <title>Genome- and Community-Level Interaction Insights into Carbon Utilization and Element Cycling Functions of Hydrothermarchaeota in Hydrothermal Sediment.</title>
        <authorList>
            <person name="Zhou Z."/>
            <person name="Liu Y."/>
            <person name="Xu W."/>
            <person name="Pan J."/>
            <person name="Luo Z.H."/>
            <person name="Li M."/>
        </authorList>
    </citation>
    <scope>NUCLEOTIDE SEQUENCE [LARGE SCALE GENOMIC DNA]</scope>
    <source>
        <strain evidence="6">HyVt-485</strain>
    </source>
</reference>
<dbReference type="AlphaFoldDB" id="A0A7C5M0B1"/>
<dbReference type="Gene3D" id="3.90.1280.10">
    <property type="entry name" value="HSP33 redox switch-like"/>
    <property type="match status" value="1"/>
</dbReference>
<dbReference type="PANTHER" id="PTHR30111">
    <property type="entry name" value="33 KDA CHAPERONIN"/>
    <property type="match status" value="1"/>
</dbReference>
<dbReference type="GO" id="GO:0005737">
    <property type="term" value="C:cytoplasm"/>
    <property type="evidence" value="ECO:0007669"/>
    <property type="project" value="InterPro"/>
</dbReference>
<organism evidence="6">
    <name type="scientific">Hellea balneolensis</name>
    <dbReference type="NCBI Taxonomy" id="287478"/>
    <lineage>
        <taxon>Bacteria</taxon>
        <taxon>Pseudomonadati</taxon>
        <taxon>Pseudomonadota</taxon>
        <taxon>Alphaproteobacteria</taxon>
        <taxon>Maricaulales</taxon>
        <taxon>Robiginitomaculaceae</taxon>
        <taxon>Hellea</taxon>
    </lineage>
</organism>
<gene>
    <name evidence="6" type="ORF">ENJ42_07645</name>
</gene>
<dbReference type="GO" id="GO:0051082">
    <property type="term" value="F:unfolded protein binding"/>
    <property type="evidence" value="ECO:0007669"/>
    <property type="project" value="InterPro"/>
</dbReference>
<evidence type="ECO:0000256" key="4">
    <source>
        <dbReference type="ARBA" id="ARBA00023186"/>
    </source>
</evidence>
<sequence>MSMMDDHIAAFTLKGGAVRGRILRAASALDAAVGHNRYPEPVANLLAEALMISALVAHSLKFKGRIIVQAMGTNDGAVSMLVAETTSEGQMRAYARFDQDMLAKILSEHPKPGVQDLTGGGTFALTIDQGQDMERYQSLAAIEGDTFSGIVEHYFAKSEQVPTRIQMAVGRLHTPPAKEILRGGAIMAQRVANDENRADVQESWTLVEAVMNTLSDEELLDPDLASERLLYRLFHEQGVAMEVAKPISAYCGCSKQRLHNTLKSFDDQAIEDMIENGVISAKCEFCHTDYKFTKSDLRPPKART</sequence>
<dbReference type="SUPFAM" id="SSF64397">
    <property type="entry name" value="Hsp33 domain"/>
    <property type="match status" value="1"/>
</dbReference>
<proteinExistence type="predicted"/>
<evidence type="ECO:0000313" key="6">
    <source>
        <dbReference type="EMBL" id="HHL43473.1"/>
    </source>
</evidence>
<dbReference type="SUPFAM" id="SSF118352">
    <property type="entry name" value="HSP33 redox switch-like"/>
    <property type="match status" value="1"/>
</dbReference>
<keyword evidence="2" id="KW-0862">Zinc</keyword>
<evidence type="ECO:0000256" key="5">
    <source>
        <dbReference type="ARBA" id="ARBA00023284"/>
    </source>
</evidence>
<evidence type="ECO:0000256" key="1">
    <source>
        <dbReference type="ARBA" id="ARBA00022490"/>
    </source>
</evidence>
<dbReference type="PANTHER" id="PTHR30111:SF1">
    <property type="entry name" value="33 KDA CHAPERONIN"/>
    <property type="match status" value="1"/>
</dbReference>
<dbReference type="Gene3D" id="3.55.30.10">
    <property type="entry name" value="Hsp33 domain"/>
    <property type="match status" value="1"/>
</dbReference>
<dbReference type="InterPro" id="IPR000397">
    <property type="entry name" value="Heat_shock_Hsp33"/>
</dbReference>
<dbReference type="Gene3D" id="1.10.287.480">
    <property type="entry name" value="helix hairpin bin"/>
    <property type="match status" value="1"/>
</dbReference>
<dbReference type="Proteomes" id="UP000885830">
    <property type="component" value="Unassembled WGS sequence"/>
</dbReference>
<dbReference type="GO" id="GO:0044183">
    <property type="term" value="F:protein folding chaperone"/>
    <property type="evidence" value="ECO:0007669"/>
    <property type="project" value="TreeGrafter"/>
</dbReference>
<evidence type="ECO:0000256" key="3">
    <source>
        <dbReference type="ARBA" id="ARBA00023157"/>
    </source>
</evidence>
<dbReference type="GO" id="GO:0042026">
    <property type="term" value="P:protein refolding"/>
    <property type="evidence" value="ECO:0007669"/>
    <property type="project" value="TreeGrafter"/>
</dbReference>
<dbReference type="InterPro" id="IPR016153">
    <property type="entry name" value="Heat_shock_Hsp33_N"/>
</dbReference>
<dbReference type="InterPro" id="IPR016154">
    <property type="entry name" value="Heat_shock_Hsp33_C"/>
</dbReference>
<keyword evidence="5" id="KW-0676">Redox-active center</keyword>
<dbReference type="EMBL" id="DRMJ01000397">
    <property type="protein sequence ID" value="HHL43473.1"/>
    <property type="molecule type" value="Genomic_DNA"/>
</dbReference>
<protein>
    <submittedName>
        <fullName evidence="6">Molecular chaperone Hsp33</fullName>
    </submittedName>
</protein>
<dbReference type="PIRSF" id="PIRSF005261">
    <property type="entry name" value="Heat_shock_Hsp33"/>
    <property type="match status" value="1"/>
</dbReference>
<keyword evidence="1" id="KW-0963">Cytoplasm</keyword>
<evidence type="ECO:0000256" key="2">
    <source>
        <dbReference type="ARBA" id="ARBA00022833"/>
    </source>
</evidence>
<accession>A0A7C5M0B1</accession>
<dbReference type="InterPro" id="IPR023212">
    <property type="entry name" value="Hsp33_helix_hairpin_bin_dom_sf"/>
</dbReference>